<dbReference type="SUPFAM" id="SSF52096">
    <property type="entry name" value="ClpP/crotonase"/>
    <property type="match status" value="2"/>
</dbReference>
<sequence>MRSRATELGEVKDRIRRGAPKATEIQHAKGKLTVRERLDLLFDENTFTEIEPLRRHRATGFGLEDRRPETDGVVTGWGLVDGRTVFTFAHDFRIFGGALGEAHAQKIHKIMDLALAAGAPLVSLNDGAGARIQEGVSALAGYGGIFERNTRASGVIPQISVMLGPCAGGAAYSPALTDFVFMVRETSQMFITGPDVVRAVTGEEVTQNGLGGADVHAETSGVAHFAYDDEQTCLREVRYLLSLLPANNREMPPFAAGDDSADRRCEELLDLVPLDGSRPYDMRRVIEEIVDDGELMEIHARWATSIICTFARLGGQVVGIVANQPQSFAGVLDIHSSEKAARFVQMCDAFNVPLVTLVDVPGFLPGVNQEHGGIIRHGAKLLYAYCNATVPRIQLILRKAYGGAYIVMDSRSIGSDLSYAWPANEIAVMGAEGAANVVFRRRIAAADDPAEMRGRLVKEYKAELMHPYYAAERGLVDDVIDPAETRTVLIRSLAMLNRKHATLPTRKHGNPPL</sequence>
<gene>
    <name evidence="3" type="ORF">ACIGXA_10005</name>
</gene>
<dbReference type="Gene3D" id="3.90.226.10">
    <property type="entry name" value="2-enoyl-CoA Hydratase, Chain A, domain 1"/>
    <property type="match status" value="2"/>
</dbReference>
<organism evidence="3 4">
    <name type="scientific">Streptomyces fildesensis</name>
    <dbReference type="NCBI Taxonomy" id="375757"/>
    <lineage>
        <taxon>Bacteria</taxon>
        <taxon>Bacillati</taxon>
        <taxon>Actinomycetota</taxon>
        <taxon>Actinomycetes</taxon>
        <taxon>Kitasatosporales</taxon>
        <taxon>Streptomycetaceae</taxon>
        <taxon>Streptomyces</taxon>
    </lineage>
</organism>
<dbReference type="Pfam" id="PF01039">
    <property type="entry name" value="Carboxyl_trans"/>
    <property type="match status" value="1"/>
</dbReference>
<evidence type="ECO:0000259" key="1">
    <source>
        <dbReference type="PROSITE" id="PS50980"/>
    </source>
</evidence>
<dbReference type="PROSITE" id="PS50989">
    <property type="entry name" value="COA_CT_CTER"/>
    <property type="match status" value="1"/>
</dbReference>
<keyword evidence="3" id="KW-0436">Ligase</keyword>
<dbReference type="InterPro" id="IPR011763">
    <property type="entry name" value="COA_CT_C"/>
</dbReference>
<dbReference type="InterPro" id="IPR011762">
    <property type="entry name" value="COA_CT_N"/>
</dbReference>
<dbReference type="InterPro" id="IPR029045">
    <property type="entry name" value="ClpP/crotonase-like_dom_sf"/>
</dbReference>
<dbReference type="InterPro" id="IPR051047">
    <property type="entry name" value="AccD/PCCB"/>
</dbReference>
<name>A0ABW8C362_9ACTN</name>
<dbReference type="PROSITE" id="PS50980">
    <property type="entry name" value="COA_CT_NTER"/>
    <property type="match status" value="1"/>
</dbReference>
<dbReference type="RefSeq" id="WP_399647034.1">
    <property type="nucleotide sequence ID" value="NZ_JBITYG010000002.1"/>
</dbReference>
<feature type="domain" description="CoA carboxyltransferase C-terminal" evidence="2">
    <location>
        <begin position="260"/>
        <end position="507"/>
    </location>
</feature>
<dbReference type="EC" id="6.-.-.-" evidence="3"/>
<comment type="caution">
    <text evidence="3">The sequence shown here is derived from an EMBL/GenBank/DDBJ whole genome shotgun (WGS) entry which is preliminary data.</text>
</comment>
<dbReference type="InterPro" id="IPR034733">
    <property type="entry name" value="AcCoA_carboxyl_beta"/>
</dbReference>
<proteinExistence type="predicted"/>
<accession>A0ABW8C362</accession>
<protein>
    <submittedName>
        <fullName evidence="3">Acyl-CoA carboxylase subunit beta</fullName>
        <ecNumber evidence="3">6.-.-.-</ecNumber>
    </submittedName>
</protein>
<dbReference type="Proteomes" id="UP001614394">
    <property type="component" value="Unassembled WGS sequence"/>
</dbReference>
<dbReference type="GO" id="GO:0016874">
    <property type="term" value="F:ligase activity"/>
    <property type="evidence" value="ECO:0007669"/>
    <property type="project" value="UniProtKB-KW"/>
</dbReference>
<dbReference type="PANTHER" id="PTHR43842:SF2">
    <property type="entry name" value="PROPIONYL-COA CARBOXYLASE BETA CHAIN, MITOCHONDRIAL"/>
    <property type="match status" value="1"/>
</dbReference>
<reference evidence="3 4" key="1">
    <citation type="submission" date="2024-10" db="EMBL/GenBank/DDBJ databases">
        <title>The Natural Products Discovery Center: Release of the First 8490 Sequenced Strains for Exploring Actinobacteria Biosynthetic Diversity.</title>
        <authorList>
            <person name="Kalkreuter E."/>
            <person name="Kautsar S.A."/>
            <person name="Yang D."/>
            <person name="Bader C.D."/>
            <person name="Teijaro C.N."/>
            <person name="Fluegel L."/>
            <person name="Davis C.M."/>
            <person name="Simpson J.R."/>
            <person name="Lauterbach L."/>
            <person name="Steele A.D."/>
            <person name="Gui C."/>
            <person name="Meng S."/>
            <person name="Li G."/>
            <person name="Viehrig K."/>
            <person name="Ye F."/>
            <person name="Su P."/>
            <person name="Kiefer A.F."/>
            <person name="Nichols A."/>
            <person name="Cepeda A.J."/>
            <person name="Yan W."/>
            <person name="Fan B."/>
            <person name="Jiang Y."/>
            <person name="Adhikari A."/>
            <person name="Zheng C.-J."/>
            <person name="Schuster L."/>
            <person name="Cowan T.M."/>
            <person name="Smanski M.J."/>
            <person name="Chevrette M.G."/>
            <person name="De Carvalho L.P.S."/>
            <person name="Shen B."/>
        </authorList>
    </citation>
    <scope>NUCLEOTIDE SEQUENCE [LARGE SCALE GENOMIC DNA]</scope>
    <source>
        <strain evidence="3 4">NPDC053399</strain>
    </source>
</reference>
<evidence type="ECO:0000259" key="2">
    <source>
        <dbReference type="PROSITE" id="PS50989"/>
    </source>
</evidence>
<dbReference type="EMBL" id="JBITYG010000002">
    <property type="protein sequence ID" value="MFI9100850.1"/>
    <property type="molecule type" value="Genomic_DNA"/>
</dbReference>
<keyword evidence="4" id="KW-1185">Reference proteome</keyword>
<feature type="domain" description="CoA carboxyltransferase N-terminal" evidence="1">
    <location>
        <begin position="1"/>
        <end position="256"/>
    </location>
</feature>
<dbReference type="PANTHER" id="PTHR43842">
    <property type="entry name" value="PROPIONYL-COA CARBOXYLASE BETA CHAIN"/>
    <property type="match status" value="1"/>
</dbReference>
<evidence type="ECO:0000313" key="4">
    <source>
        <dbReference type="Proteomes" id="UP001614394"/>
    </source>
</evidence>
<evidence type="ECO:0000313" key="3">
    <source>
        <dbReference type="EMBL" id="MFI9100850.1"/>
    </source>
</evidence>